<dbReference type="STRING" id="1533.SAMN05443638_11154"/>
<keyword evidence="5 6" id="KW-0472">Membrane</keyword>
<dbReference type="RefSeq" id="WP_072895576.1">
    <property type="nucleotide sequence ID" value="NZ_FQVM01000011.1"/>
</dbReference>
<feature type="transmembrane region" description="Helical" evidence="6">
    <location>
        <begin position="12"/>
        <end position="42"/>
    </location>
</feature>
<dbReference type="AlphaFoldDB" id="A0A1M4WBL3"/>
<dbReference type="Proteomes" id="UP000184035">
    <property type="component" value="Unassembled WGS sequence"/>
</dbReference>
<evidence type="ECO:0000256" key="2">
    <source>
        <dbReference type="ARBA" id="ARBA00006143"/>
    </source>
</evidence>
<dbReference type="Pfam" id="PF02683">
    <property type="entry name" value="DsbD_TM"/>
    <property type="match status" value="1"/>
</dbReference>
<proteinExistence type="inferred from homology"/>
<evidence type="ECO:0000256" key="1">
    <source>
        <dbReference type="ARBA" id="ARBA00004141"/>
    </source>
</evidence>
<keyword evidence="3 6" id="KW-0812">Transmembrane</keyword>
<dbReference type="GO" id="GO:0017004">
    <property type="term" value="P:cytochrome complex assembly"/>
    <property type="evidence" value="ECO:0007669"/>
    <property type="project" value="InterPro"/>
</dbReference>
<comment type="subcellular location">
    <subcellularLocation>
        <location evidence="1">Membrane</location>
        <topology evidence="1">Multi-pass membrane protein</topology>
    </subcellularLocation>
</comment>
<dbReference type="PANTHER" id="PTHR31272:SF6">
    <property type="entry name" value="CYTOCHROME C-TYPE BIOGENESIS CCDA-LIKE CHLOROPLASTIC PROTEIN"/>
    <property type="match status" value="1"/>
</dbReference>
<gene>
    <name evidence="8" type="ORF">SAMN05443638_11154</name>
</gene>
<sequence>MIDGNFISSNIYLAIPIVFLAGIVASFGPCIMTTLPVIIGYMGNSNIKTKKKSLIYSLVFVLGMTITFVIIGIATSYLGMIFIAINKYVYVILSIILIISGLNLLGVINLKKNNNTCEVPKKPENLSLLKIFSLGLFSGLVATPCATPVLASVLAVIASSRDVFIGIILLVSFSLGHSLIIILAGVSQGLLNNIISSERYNNIGRILKIILAFIILGLGFILFYIGI</sequence>
<dbReference type="EMBL" id="FQVM01000011">
    <property type="protein sequence ID" value="SHE78587.1"/>
    <property type="molecule type" value="Genomic_DNA"/>
</dbReference>
<evidence type="ECO:0000256" key="5">
    <source>
        <dbReference type="ARBA" id="ARBA00023136"/>
    </source>
</evidence>
<keyword evidence="4 6" id="KW-1133">Transmembrane helix</keyword>
<keyword evidence="9" id="KW-1185">Reference proteome</keyword>
<feature type="transmembrane region" description="Helical" evidence="6">
    <location>
        <begin position="88"/>
        <end position="110"/>
    </location>
</feature>
<feature type="domain" description="Cytochrome C biogenesis protein transmembrane" evidence="7">
    <location>
        <begin position="13"/>
        <end position="191"/>
    </location>
</feature>
<protein>
    <submittedName>
        <fullName evidence="8">Cytochrome c biogenesis protein CcdA</fullName>
    </submittedName>
</protein>
<dbReference type="GO" id="GO:0016020">
    <property type="term" value="C:membrane"/>
    <property type="evidence" value="ECO:0007669"/>
    <property type="project" value="UniProtKB-SubCell"/>
</dbReference>
<evidence type="ECO:0000313" key="9">
    <source>
        <dbReference type="Proteomes" id="UP000184035"/>
    </source>
</evidence>
<accession>A0A1M4WBL3</accession>
<organism evidence="8 9">
    <name type="scientific">Clostridium fallax</name>
    <dbReference type="NCBI Taxonomy" id="1533"/>
    <lineage>
        <taxon>Bacteria</taxon>
        <taxon>Bacillati</taxon>
        <taxon>Bacillota</taxon>
        <taxon>Clostridia</taxon>
        <taxon>Eubacteriales</taxon>
        <taxon>Clostridiaceae</taxon>
        <taxon>Clostridium</taxon>
    </lineage>
</organism>
<evidence type="ECO:0000259" key="7">
    <source>
        <dbReference type="Pfam" id="PF02683"/>
    </source>
</evidence>
<reference evidence="8 9" key="1">
    <citation type="submission" date="2016-11" db="EMBL/GenBank/DDBJ databases">
        <authorList>
            <person name="Jaros S."/>
            <person name="Januszkiewicz K."/>
            <person name="Wedrychowicz H."/>
        </authorList>
    </citation>
    <scope>NUCLEOTIDE SEQUENCE [LARGE SCALE GENOMIC DNA]</scope>
    <source>
        <strain evidence="8 9">DSM 2631</strain>
    </source>
</reference>
<evidence type="ECO:0000313" key="8">
    <source>
        <dbReference type="EMBL" id="SHE78587.1"/>
    </source>
</evidence>
<evidence type="ECO:0000256" key="6">
    <source>
        <dbReference type="SAM" id="Phobius"/>
    </source>
</evidence>
<feature type="transmembrane region" description="Helical" evidence="6">
    <location>
        <begin position="206"/>
        <end position="225"/>
    </location>
</feature>
<name>A0A1M4WBL3_9CLOT</name>
<dbReference type="OrthoDB" id="9809733at2"/>
<dbReference type="InterPro" id="IPR051790">
    <property type="entry name" value="Cytochrome_c-biogenesis_DsbD"/>
</dbReference>
<evidence type="ECO:0000256" key="4">
    <source>
        <dbReference type="ARBA" id="ARBA00022989"/>
    </source>
</evidence>
<dbReference type="PANTHER" id="PTHR31272">
    <property type="entry name" value="CYTOCHROME C-TYPE BIOGENESIS PROTEIN HI_1454-RELATED"/>
    <property type="match status" value="1"/>
</dbReference>
<feature type="transmembrane region" description="Helical" evidence="6">
    <location>
        <begin position="163"/>
        <end position="186"/>
    </location>
</feature>
<evidence type="ECO:0000256" key="3">
    <source>
        <dbReference type="ARBA" id="ARBA00022692"/>
    </source>
</evidence>
<feature type="transmembrane region" description="Helical" evidence="6">
    <location>
        <begin position="131"/>
        <end position="157"/>
    </location>
</feature>
<feature type="transmembrane region" description="Helical" evidence="6">
    <location>
        <begin position="54"/>
        <end position="82"/>
    </location>
</feature>
<dbReference type="InterPro" id="IPR003834">
    <property type="entry name" value="Cyt_c_assmbl_TM_dom"/>
</dbReference>
<comment type="similarity">
    <text evidence="2">Belongs to the DsbD family.</text>
</comment>